<evidence type="ECO:0000256" key="1">
    <source>
        <dbReference type="ARBA" id="ARBA00022801"/>
    </source>
</evidence>
<dbReference type="RefSeq" id="WP_377099069.1">
    <property type="nucleotide sequence ID" value="NZ_JBHTHU010000005.1"/>
</dbReference>
<dbReference type="PROSITE" id="PS51760">
    <property type="entry name" value="GH10_2"/>
    <property type="match status" value="1"/>
</dbReference>
<comment type="catalytic activity">
    <reaction evidence="5">
        <text>Endohydrolysis of (1-&gt;4)-beta-D-xylosidic linkages in xylans.</text>
        <dbReference type="EC" id="3.2.1.8"/>
    </reaction>
</comment>
<proteinExistence type="inferred from homology"/>
<keyword evidence="7" id="KW-0732">Signal</keyword>
<dbReference type="PANTHER" id="PTHR31490">
    <property type="entry name" value="GLYCOSYL HYDROLASE"/>
    <property type="match status" value="1"/>
</dbReference>
<dbReference type="InterPro" id="IPR017853">
    <property type="entry name" value="GH"/>
</dbReference>
<keyword evidence="4 5" id="KW-0624">Polysaccharide degradation</keyword>
<comment type="similarity">
    <text evidence="5">Belongs to the glycosyl hydrolase 10 (cellulase F) family.</text>
</comment>
<reference evidence="10" key="1">
    <citation type="journal article" date="2019" name="Int. J. Syst. Evol. Microbiol.">
        <title>The Global Catalogue of Microorganisms (GCM) 10K type strain sequencing project: providing services to taxonomists for standard genome sequencing and annotation.</title>
        <authorList>
            <consortium name="The Broad Institute Genomics Platform"/>
            <consortium name="The Broad Institute Genome Sequencing Center for Infectious Disease"/>
            <person name="Wu L."/>
            <person name="Ma J."/>
        </authorList>
    </citation>
    <scope>NUCLEOTIDE SEQUENCE [LARGE SCALE GENOMIC DNA]</scope>
    <source>
        <strain evidence="10">CCUG 63418</strain>
    </source>
</reference>
<protein>
    <recommendedName>
        <fullName evidence="5">Beta-xylanase</fullName>
        <ecNumber evidence="5">3.2.1.8</ecNumber>
    </recommendedName>
</protein>
<dbReference type="SMART" id="SM00633">
    <property type="entry name" value="Glyco_10"/>
    <property type="match status" value="1"/>
</dbReference>
<keyword evidence="2 5" id="KW-0119">Carbohydrate metabolism</keyword>
<feature type="region of interest" description="Disordered" evidence="6">
    <location>
        <begin position="313"/>
        <end position="340"/>
    </location>
</feature>
<evidence type="ECO:0000256" key="4">
    <source>
        <dbReference type="ARBA" id="ARBA00023326"/>
    </source>
</evidence>
<evidence type="ECO:0000313" key="10">
    <source>
        <dbReference type="Proteomes" id="UP001596958"/>
    </source>
</evidence>
<dbReference type="Gene3D" id="3.20.20.80">
    <property type="entry name" value="Glycosidases"/>
    <property type="match status" value="1"/>
</dbReference>
<keyword evidence="1 5" id="KW-0378">Hydrolase</keyword>
<organism evidence="9 10">
    <name type="scientific">Mucilaginibacter calamicampi</name>
    <dbReference type="NCBI Taxonomy" id="1302352"/>
    <lineage>
        <taxon>Bacteria</taxon>
        <taxon>Pseudomonadati</taxon>
        <taxon>Bacteroidota</taxon>
        <taxon>Sphingobacteriia</taxon>
        <taxon>Sphingobacteriales</taxon>
        <taxon>Sphingobacteriaceae</taxon>
        <taxon>Mucilaginibacter</taxon>
    </lineage>
</organism>
<evidence type="ECO:0000256" key="6">
    <source>
        <dbReference type="SAM" id="MobiDB-lite"/>
    </source>
</evidence>
<gene>
    <name evidence="9" type="ORF">ACFQZS_08155</name>
</gene>
<name>A0ABW2YV14_9SPHI</name>
<dbReference type="EC" id="3.2.1.8" evidence="5"/>
<feature type="compositionally biased region" description="Low complexity" evidence="6">
    <location>
        <begin position="320"/>
        <end position="336"/>
    </location>
</feature>
<dbReference type="InterPro" id="IPR001000">
    <property type="entry name" value="GH10_dom"/>
</dbReference>
<feature type="chain" id="PRO_5047265652" description="Beta-xylanase" evidence="7">
    <location>
        <begin position="28"/>
        <end position="425"/>
    </location>
</feature>
<dbReference type="Pfam" id="PF00331">
    <property type="entry name" value="Glyco_hydro_10"/>
    <property type="match status" value="1"/>
</dbReference>
<sequence length="425" mass="47286">MNKYLLNISRKNIVLAAAAVATTLCYMQCSPKVTPTTASGATPTAAATPNTTPQLDQSKGLKDYFKDYFLVGVAVGSRSIQQDSALMIREFNSVTAENDMKMGVIHPTEDTYNWKNADNIVAFAERHKMKIRGHNLLWHTQAAEWMFVGPDGKPASKELLLKRLKDHIFAVAGRYKGKIYAWDVVNEAIDDTQDSTIVYRTGTTKTQKPSQFWGIFQSPEFIDAAFRFAHEADPKAKLYYNDYSSERPAKREKIFKVVKRLKDNGVPIDGVGFQGHWTLNIPTASQLRTALDQIISLGLDVQFTEVDVDVRVPQRPSGPPANGAAPTATRPAATTPDVDAGYTPEIEARQVAQYKMIFDILKEYKKHISSVTFWNVSDRASWLDGRGTGGAAASQTGPRTIRKAYPLLFDVNGQRKKAYWAVVNK</sequence>
<feature type="domain" description="GH10" evidence="8">
    <location>
        <begin position="55"/>
        <end position="425"/>
    </location>
</feature>
<dbReference type="PRINTS" id="PR00134">
    <property type="entry name" value="GLHYDRLASE10"/>
</dbReference>
<dbReference type="SUPFAM" id="SSF51445">
    <property type="entry name" value="(Trans)glycosidases"/>
    <property type="match status" value="1"/>
</dbReference>
<evidence type="ECO:0000256" key="7">
    <source>
        <dbReference type="SAM" id="SignalP"/>
    </source>
</evidence>
<keyword evidence="10" id="KW-1185">Reference proteome</keyword>
<accession>A0ABW2YV14</accession>
<evidence type="ECO:0000256" key="3">
    <source>
        <dbReference type="ARBA" id="ARBA00023295"/>
    </source>
</evidence>
<dbReference type="PANTHER" id="PTHR31490:SF90">
    <property type="entry name" value="ENDO-1,4-BETA-XYLANASE A"/>
    <property type="match status" value="1"/>
</dbReference>
<evidence type="ECO:0000259" key="8">
    <source>
        <dbReference type="PROSITE" id="PS51760"/>
    </source>
</evidence>
<feature type="signal peptide" evidence="7">
    <location>
        <begin position="1"/>
        <end position="27"/>
    </location>
</feature>
<dbReference type="Proteomes" id="UP001596958">
    <property type="component" value="Unassembled WGS sequence"/>
</dbReference>
<comment type="caution">
    <text evidence="9">The sequence shown here is derived from an EMBL/GenBank/DDBJ whole genome shotgun (WGS) entry which is preliminary data.</text>
</comment>
<evidence type="ECO:0000256" key="5">
    <source>
        <dbReference type="RuleBase" id="RU361174"/>
    </source>
</evidence>
<keyword evidence="3 5" id="KW-0326">Glycosidase</keyword>
<dbReference type="EMBL" id="JBHTHU010000005">
    <property type="protein sequence ID" value="MFD0750109.1"/>
    <property type="molecule type" value="Genomic_DNA"/>
</dbReference>
<dbReference type="InterPro" id="IPR044846">
    <property type="entry name" value="GH10"/>
</dbReference>
<evidence type="ECO:0000313" key="9">
    <source>
        <dbReference type="EMBL" id="MFD0750109.1"/>
    </source>
</evidence>
<evidence type="ECO:0000256" key="2">
    <source>
        <dbReference type="ARBA" id="ARBA00023277"/>
    </source>
</evidence>